<dbReference type="Proteomes" id="UP000011910">
    <property type="component" value="Unassembled WGS sequence"/>
</dbReference>
<feature type="domain" description="CBM20" evidence="2">
    <location>
        <begin position="31"/>
        <end position="123"/>
    </location>
</feature>
<dbReference type="PROSITE" id="PS51257">
    <property type="entry name" value="PROKAR_LIPOPROTEIN"/>
    <property type="match status" value="1"/>
</dbReference>
<dbReference type="PANTHER" id="PTHR48098:SF6">
    <property type="entry name" value="FERRI-BACILLIBACTIN ESTERASE BESA"/>
    <property type="match status" value="1"/>
</dbReference>
<dbReference type="EMBL" id="AODQ01000009">
    <property type="protein sequence ID" value="EMR04228.1"/>
    <property type="molecule type" value="Genomic_DNA"/>
</dbReference>
<proteinExistence type="predicted"/>
<feature type="signal peptide" evidence="1">
    <location>
        <begin position="1"/>
        <end position="24"/>
    </location>
</feature>
<dbReference type="SMART" id="SM01065">
    <property type="entry name" value="CBM_2"/>
    <property type="match status" value="1"/>
</dbReference>
<evidence type="ECO:0000256" key="1">
    <source>
        <dbReference type="SAM" id="SignalP"/>
    </source>
</evidence>
<dbReference type="InterPro" id="IPR050583">
    <property type="entry name" value="Mycobacterial_A85_antigen"/>
</dbReference>
<evidence type="ECO:0000259" key="2">
    <source>
        <dbReference type="SMART" id="SM01065"/>
    </source>
</evidence>
<reference evidence="3 4" key="1">
    <citation type="journal article" date="2013" name="Genome Announc.">
        <title>Draft Genome Sequence of Cesiribacter andamanensis Strain AMV16T, Isolated from a Soil Sample from a Mud Volcano in the Andaman Islands, India.</title>
        <authorList>
            <person name="Shivaji S."/>
            <person name="Ara S."/>
            <person name="Begum Z."/>
            <person name="Srinivas T.N."/>
            <person name="Singh A."/>
            <person name="Kumar Pinnaka A."/>
        </authorList>
    </citation>
    <scope>NUCLEOTIDE SEQUENCE [LARGE SCALE GENOMIC DNA]</scope>
    <source>
        <strain evidence="3 4">AMV16</strain>
    </source>
</reference>
<comment type="caution">
    <text evidence="3">The sequence shown here is derived from an EMBL/GenBank/DDBJ whole genome shotgun (WGS) entry which is preliminary data.</text>
</comment>
<dbReference type="InterPro" id="IPR000801">
    <property type="entry name" value="Esterase-like"/>
</dbReference>
<dbReference type="AlphaFoldDB" id="M7N6J0"/>
<dbReference type="RefSeq" id="WP_009194043.1">
    <property type="nucleotide sequence ID" value="NZ_AODQ01000009.1"/>
</dbReference>
<sequence>MQRIPALSVFLRLVSGCLLPLLLACSPTKQQVQLHVGEVPVTTPFGEPLFVAGSFNGWQPADSAYLLKKRPHGYFLTLPLAAETAEFKITRGSWQTVETDAAGQDIPNRRLDLSKPQTLRLAVAGWKDQLAEPASPPQPSAAVNVQILQDSFFMPQLNRYRRIWLYLPPDYDGSDIRFPVLYMHDGQNLFDASTSYAGEWGVDETLNRLQAKGQHPGVIVVGIDNGGEQRIPEYTPFVNSRYPSGEGAAYLRFIVETLKPYIDTHYRTLPEQEHTGLMGSSLGALISLYGAVQYPQVFGRIGLFSPAFWFNPEIFDLVEKRLDPAAGQRFLFLASEQESESMVPQMQQMHQLLQRWGVPQDRLWYKAHPDGAHSEWYWQREFEEAFKWLYEG</sequence>
<dbReference type="GO" id="GO:2001070">
    <property type="term" value="F:starch binding"/>
    <property type="evidence" value="ECO:0007669"/>
    <property type="project" value="InterPro"/>
</dbReference>
<dbReference type="STRING" id="1279009.ADICEAN_00636"/>
<name>M7N6J0_9BACT</name>
<keyword evidence="4" id="KW-1185">Reference proteome</keyword>
<gene>
    <name evidence="3" type="ORF">ADICEAN_00636</name>
</gene>
<organism evidence="3 4">
    <name type="scientific">Cesiribacter andamanensis AMV16</name>
    <dbReference type="NCBI Taxonomy" id="1279009"/>
    <lineage>
        <taxon>Bacteria</taxon>
        <taxon>Pseudomonadati</taxon>
        <taxon>Bacteroidota</taxon>
        <taxon>Cytophagia</taxon>
        <taxon>Cytophagales</taxon>
        <taxon>Cesiribacteraceae</taxon>
        <taxon>Cesiribacter</taxon>
    </lineage>
</organism>
<dbReference type="OrthoDB" id="9784036at2"/>
<dbReference type="Gene3D" id="2.60.40.10">
    <property type="entry name" value="Immunoglobulins"/>
    <property type="match status" value="1"/>
</dbReference>
<evidence type="ECO:0000313" key="4">
    <source>
        <dbReference type="Proteomes" id="UP000011910"/>
    </source>
</evidence>
<dbReference type="InterPro" id="IPR013784">
    <property type="entry name" value="Carb-bd-like_fold"/>
</dbReference>
<dbReference type="SUPFAM" id="SSF49452">
    <property type="entry name" value="Starch-binding domain-like"/>
    <property type="match status" value="1"/>
</dbReference>
<dbReference type="InterPro" id="IPR013783">
    <property type="entry name" value="Ig-like_fold"/>
</dbReference>
<dbReference type="eggNOG" id="COG2819">
    <property type="taxonomic scope" value="Bacteria"/>
</dbReference>
<dbReference type="InterPro" id="IPR002044">
    <property type="entry name" value="CBM20"/>
</dbReference>
<dbReference type="PANTHER" id="PTHR48098">
    <property type="entry name" value="ENTEROCHELIN ESTERASE-RELATED"/>
    <property type="match status" value="1"/>
</dbReference>
<dbReference type="CDD" id="cd02859">
    <property type="entry name" value="E_set_AMPKbeta_like_N"/>
    <property type="match status" value="1"/>
</dbReference>
<keyword evidence="1" id="KW-0732">Signal</keyword>
<feature type="chain" id="PRO_5004081723" evidence="1">
    <location>
        <begin position="25"/>
        <end position="392"/>
    </location>
</feature>
<evidence type="ECO:0000313" key="3">
    <source>
        <dbReference type="EMBL" id="EMR04228.1"/>
    </source>
</evidence>
<dbReference type="Gene3D" id="3.40.50.1820">
    <property type="entry name" value="alpha/beta hydrolase"/>
    <property type="match status" value="1"/>
</dbReference>
<protein>
    <submittedName>
        <fullName evidence="3">Enterobactin/ferric enterobactin esterase</fullName>
    </submittedName>
</protein>
<dbReference type="InterPro" id="IPR029058">
    <property type="entry name" value="AB_hydrolase_fold"/>
</dbReference>
<dbReference type="SUPFAM" id="SSF53474">
    <property type="entry name" value="alpha/beta-Hydrolases"/>
    <property type="match status" value="1"/>
</dbReference>
<accession>M7N6J0</accession>
<dbReference type="Pfam" id="PF00756">
    <property type="entry name" value="Esterase"/>
    <property type="match status" value="1"/>
</dbReference>